<dbReference type="AlphaFoldDB" id="A0A2U3E129"/>
<evidence type="ECO:0000313" key="1">
    <source>
        <dbReference type="EMBL" id="PWI68193.1"/>
    </source>
</evidence>
<comment type="caution">
    <text evidence="1">The sequence shown here is derived from an EMBL/GenBank/DDBJ whole genome shotgun (WGS) entry which is preliminary data.</text>
</comment>
<dbReference type="Proteomes" id="UP000245956">
    <property type="component" value="Unassembled WGS sequence"/>
</dbReference>
<organism evidence="1 2">
    <name type="scientific">Purpureocillium lilacinum</name>
    <name type="common">Paecilomyces lilacinus</name>
    <dbReference type="NCBI Taxonomy" id="33203"/>
    <lineage>
        <taxon>Eukaryota</taxon>
        <taxon>Fungi</taxon>
        <taxon>Dikarya</taxon>
        <taxon>Ascomycota</taxon>
        <taxon>Pezizomycotina</taxon>
        <taxon>Sordariomycetes</taxon>
        <taxon>Hypocreomycetidae</taxon>
        <taxon>Hypocreales</taxon>
        <taxon>Ophiocordycipitaceae</taxon>
        <taxon>Purpureocillium</taxon>
    </lineage>
</organism>
<dbReference type="EMBL" id="LCWV01000015">
    <property type="protein sequence ID" value="PWI68193.1"/>
    <property type="molecule type" value="Genomic_DNA"/>
</dbReference>
<name>A0A2U3E129_PURLI</name>
<accession>A0A2U3E129</accession>
<protein>
    <submittedName>
        <fullName evidence="1">Uncharacterized protein</fullName>
    </submittedName>
</protein>
<gene>
    <name evidence="1" type="ORF">PCL_01962</name>
</gene>
<sequence>MRCAAMLGWLQVTVPCLPKRYVKEGESWTATPRDDRLLMHDDPLHERHSRATDATSPGTWRRPRLALMTMLHRTMLRHVACLHRRSARSGAGTQPSQPLQASELDHASRYGTWTGIKRVFVSTCMRSHHRLGTRRLLTKYRGVATIGFDAQIDR</sequence>
<evidence type="ECO:0000313" key="2">
    <source>
        <dbReference type="Proteomes" id="UP000245956"/>
    </source>
</evidence>
<proteinExistence type="predicted"/>
<reference evidence="1 2" key="1">
    <citation type="journal article" date="2016" name="Front. Microbiol.">
        <title>Genome and transcriptome sequences reveal the specific parasitism of the nematophagous Purpureocillium lilacinum 36-1.</title>
        <authorList>
            <person name="Xie J."/>
            <person name="Li S."/>
            <person name="Mo C."/>
            <person name="Xiao X."/>
            <person name="Peng D."/>
            <person name="Wang G."/>
            <person name="Xiao Y."/>
        </authorList>
    </citation>
    <scope>NUCLEOTIDE SEQUENCE [LARGE SCALE GENOMIC DNA]</scope>
    <source>
        <strain evidence="1 2">36-1</strain>
    </source>
</reference>